<name>A0ABZ0S8X8_9GAMM</name>
<feature type="signal peptide" evidence="1">
    <location>
        <begin position="1"/>
        <end position="28"/>
    </location>
</feature>
<keyword evidence="4" id="KW-1185">Reference proteome</keyword>
<gene>
    <name evidence="3" type="ORF">Thiowin_02500</name>
</gene>
<proteinExistence type="predicted"/>
<dbReference type="SUPFAM" id="SSF103247">
    <property type="entry name" value="TT1751-like"/>
    <property type="match status" value="1"/>
</dbReference>
<dbReference type="RefSeq" id="WP_328987993.1">
    <property type="nucleotide sequence ID" value="NZ_CP121472.1"/>
</dbReference>
<reference evidence="3 4" key="1">
    <citation type="journal article" date="2023" name="Microorganisms">
        <title>Thiorhodovibrio frisius and Trv. litoralis spp. nov., Two Novel Members from a Clade of Fastidious Purple Sulfur Bacteria That Exhibit Unique Red-Shifted Light-Harvesting Capabilities.</title>
        <authorList>
            <person name="Methner A."/>
            <person name="Kuzyk S.B."/>
            <person name="Petersen J."/>
            <person name="Bauer S."/>
            <person name="Brinkmann H."/>
            <person name="Sichau K."/>
            <person name="Wanner G."/>
            <person name="Wolf J."/>
            <person name="Neumann-Schaal M."/>
            <person name="Henke P."/>
            <person name="Tank M."/>
            <person name="Sproer C."/>
            <person name="Bunk B."/>
            <person name="Overmann J."/>
        </authorList>
    </citation>
    <scope>NUCLEOTIDE SEQUENCE [LARGE SCALE GENOMIC DNA]</scope>
    <source>
        <strain evidence="3 4">DSM 6702</strain>
    </source>
</reference>
<evidence type="ECO:0000313" key="4">
    <source>
        <dbReference type="Proteomes" id="UP001432180"/>
    </source>
</evidence>
<protein>
    <submittedName>
        <fullName evidence="3">Camphor resistance protein CrcB</fullName>
    </submittedName>
</protein>
<dbReference type="CDD" id="cd14797">
    <property type="entry name" value="DUF302"/>
    <property type="match status" value="1"/>
</dbReference>
<feature type="chain" id="PRO_5045780976" evidence="1">
    <location>
        <begin position="29"/>
        <end position="163"/>
    </location>
</feature>
<dbReference type="InterPro" id="IPR035923">
    <property type="entry name" value="TT1751-like_sf"/>
</dbReference>
<feature type="domain" description="DUF302" evidence="2">
    <location>
        <begin position="69"/>
        <end position="131"/>
    </location>
</feature>
<evidence type="ECO:0000256" key="1">
    <source>
        <dbReference type="SAM" id="SignalP"/>
    </source>
</evidence>
<dbReference type="Proteomes" id="UP001432180">
    <property type="component" value="Chromosome"/>
</dbReference>
<dbReference type="Pfam" id="PF03625">
    <property type="entry name" value="DUF302"/>
    <property type="match status" value="1"/>
</dbReference>
<accession>A0ABZ0S8X8</accession>
<sequence length="163" mass="17464">MPNTTAQLTRQALLVLLLMLAVVPAAFAAEPSAAEQGLAQRTSPYSVPETLDRLEALLQEKGVIVFARIDHSAGAQEAGLELPPMQLLIFGHPKAGTPLMRAVPSSGLDLPLKVLVWEDADGQTQVIWNTPDYLIERHGLDASYRKNLAAVEGLINAALQPAP</sequence>
<keyword evidence="1" id="KW-0732">Signal</keyword>
<evidence type="ECO:0000313" key="3">
    <source>
        <dbReference type="EMBL" id="WPL17481.1"/>
    </source>
</evidence>
<dbReference type="Gene3D" id="3.30.310.70">
    <property type="entry name" value="TT1751-like domain"/>
    <property type="match status" value="1"/>
</dbReference>
<organism evidence="3 4">
    <name type="scientific">Thiorhodovibrio winogradskyi</name>
    <dbReference type="NCBI Taxonomy" id="77007"/>
    <lineage>
        <taxon>Bacteria</taxon>
        <taxon>Pseudomonadati</taxon>
        <taxon>Pseudomonadota</taxon>
        <taxon>Gammaproteobacteria</taxon>
        <taxon>Chromatiales</taxon>
        <taxon>Chromatiaceae</taxon>
        <taxon>Thiorhodovibrio</taxon>
    </lineage>
</organism>
<dbReference type="PANTHER" id="PTHR38342">
    <property type="entry name" value="SLR5037 PROTEIN"/>
    <property type="match status" value="1"/>
</dbReference>
<dbReference type="InterPro" id="IPR005180">
    <property type="entry name" value="DUF302"/>
</dbReference>
<dbReference type="PANTHER" id="PTHR38342:SF2">
    <property type="entry name" value="INNER MEMBRANE OR EXPORTED"/>
    <property type="match status" value="1"/>
</dbReference>
<evidence type="ECO:0000259" key="2">
    <source>
        <dbReference type="Pfam" id="PF03625"/>
    </source>
</evidence>
<dbReference type="EMBL" id="CP121472">
    <property type="protein sequence ID" value="WPL17481.1"/>
    <property type="molecule type" value="Genomic_DNA"/>
</dbReference>